<sequence>MKKLFTFIFLLSTIVLAACSSRSSSTTQEPIEMFMFGQDCKLFVFTDKESFELCSSSVSDLSTFLNSPYAKAIEKVIPVFLIDEEDKKVSARLTLYVRADNLTEKQRNELLKKFMFQETTETVKKKLQERYSISPQFNIYSITYEAEGVSRQYEHRNELLAKYKLAKPIMATVDRYYGSKVNTSSYSDDDKTINPLTILTASLWFPVAMLTCLGDKDSSPGFGALFDPCPFR</sequence>
<evidence type="ECO:0000313" key="3">
    <source>
        <dbReference type="Proteomes" id="UP001242781"/>
    </source>
</evidence>
<evidence type="ECO:0000313" key="2">
    <source>
        <dbReference type="EMBL" id="WMS24503.1"/>
    </source>
</evidence>
<dbReference type="GeneID" id="93298897"/>
<dbReference type="AlphaFoldDB" id="A0ABD7ZK39"/>
<organism evidence="2 3">
    <name type="scientific">Haemophilus parainfluenzae ATCC 33392</name>
    <dbReference type="NCBI Taxonomy" id="888828"/>
    <lineage>
        <taxon>Bacteria</taxon>
        <taxon>Pseudomonadati</taxon>
        <taxon>Pseudomonadota</taxon>
        <taxon>Gammaproteobacteria</taxon>
        <taxon>Pasteurellales</taxon>
        <taxon>Pasteurellaceae</taxon>
        <taxon>Haemophilus</taxon>
    </lineage>
</organism>
<proteinExistence type="predicted"/>
<dbReference type="PROSITE" id="PS51257">
    <property type="entry name" value="PROKAR_LIPOPROTEIN"/>
    <property type="match status" value="1"/>
</dbReference>
<evidence type="ECO:0000256" key="1">
    <source>
        <dbReference type="SAM" id="SignalP"/>
    </source>
</evidence>
<dbReference type="RefSeq" id="WP_005694939.1">
    <property type="nucleotide sequence ID" value="NZ_AFQS01000004.1"/>
</dbReference>
<dbReference type="EMBL" id="CP133470">
    <property type="protein sequence ID" value="WMS24503.1"/>
    <property type="molecule type" value="Genomic_DNA"/>
</dbReference>
<gene>
    <name evidence="2" type="ORF">RDV53_03925</name>
</gene>
<reference evidence="2 3" key="1">
    <citation type="submission" date="2023-08" db="EMBL/GenBank/DDBJ databases">
        <title>Haemophilus_parainfluenzae_DSM 8978_complete_genome_hifiasm_Zymo_Research_D6332.</title>
        <authorList>
            <person name="Damerum A."/>
        </authorList>
    </citation>
    <scope>NUCLEOTIDE SEQUENCE [LARGE SCALE GENOMIC DNA]</scope>
    <source>
        <strain evidence="2 3">DSM 8978</strain>
    </source>
</reference>
<dbReference type="Proteomes" id="UP001242781">
    <property type="component" value="Chromosome"/>
</dbReference>
<evidence type="ECO:0008006" key="4">
    <source>
        <dbReference type="Google" id="ProtNLM"/>
    </source>
</evidence>
<feature type="signal peptide" evidence="1">
    <location>
        <begin position="1"/>
        <end position="17"/>
    </location>
</feature>
<accession>A0ABD7ZK39</accession>
<keyword evidence="1" id="KW-0732">Signal</keyword>
<feature type="chain" id="PRO_5044894522" description="Lipoprotein" evidence="1">
    <location>
        <begin position="18"/>
        <end position="232"/>
    </location>
</feature>
<protein>
    <recommendedName>
        <fullName evidence="4">Lipoprotein</fullName>
    </recommendedName>
</protein>
<name>A0ABD7ZK39_HAEPA</name>